<proteinExistence type="predicted"/>
<gene>
    <name evidence="2" type="ORF">PoMZ_07628</name>
</gene>
<accession>A0A4P7NFM4</accession>
<sequence length="111" mass="11977">MSGRKTEAKEGKGEQKSEYAEITSVRVRGGRVGGIRSMQTALRRRAAIDRDETGGLRGAAGQTGVTLHQELGPNAHWRGYSGGRHKAPARMQCTTKLRTGPGTRQVGCRIC</sequence>
<protein>
    <submittedName>
        <fullName evidence="2">Uncharacterized protein</fullName>
    </submittedName>
</protein>
<dbReference type="AlphaFoldDB" id="A0A4P7NFM4"/>
<feature type="compositionally biased region" description="Basic and acidic residues" evidence="1">
    <location>
        <begin position="1"/>
        <end position="19"/>
    </location>
</feature>
<feature type="region of interest" description="Disordered" evidence="1">
    <location>
        <begin position="1"/>
        <end position="21"/>
    </location>
</feature>
<evidence type="ECO:0000256" key="1">
    <source>
        <dbReference type="SAM" id="MobiDB-lite"/>
    </source>
</evidence>
<reference evidence="2 3" key="1">
    <citation type="journal article" date="2019" name="Mol. Biol. Evol.">
        <title>Blast fungal genomes show frequent chromosomal changes, gene gains and losses, and effector gene turnover.</title>
        <authorList>
            <person name="Gomez Luciano L.B."/>
            <person name="Jason Tsai I."/>
            <person name="Chuma I."/>
            <person name="Tosa Y."/>
            <person name="Chen Y.H."/>
            <person name="Li J.Y."/>
            <person name="Li M.Y."/>
            <person name="Jade Lu M.Y."/>
            <person name="Nakayashiki H."/>
            <person name="Li W.H."/>
        </authorList>
    </citation>
    <scope>NUCLEOTIDE SEQUENCE [LARGE SCALE GENOMIC DNA]</scope>
    <source>
        <strain evidence="2">MZ5-1-6</strain>
    </source>
</reference>
<dbReference type="Proteomes" id="UP000294847">
    <property type="component" value="Chromosome 4"/>
</dbReference>
<name>A0A4P7NFM4_PYROR</name>
<evidence type="ECO:0000313" key="3">
    <source>
        <dbReference type="Proteomes" id="UP000294847"/>
    </source>
</evidence>
<organism evidence="2 3">
    <name type="scientific">Pyricularia oryzae</name>
    <name type="common">Rice blast fungus</name>
    <name type="synonym">Magnaporthe oryzae</name>
    <dbReference type="NCBI Taxonomy" id="318829"/>
    <lineage>
        <taxon>Eukaryota</taxon>
        <taxon>Fungi</taxon>
        <taxon>Dikarya</taxon>
        <taxon>Ascomycota</taxon>
        <taxon>Pezizomycotina</taxon>
        <taxon>Sordariomycetes</taxon>
        <taxon>Sordariomycetidae</taxon>
        <taxon>Magnaporthales</taxon>
        <taxon>Pyriculariaceae</taxon>
        <taxon>Pyricularia</taxon>
    </lineage>
</organism>
<dbReference type="EMBL" id="CP034207">
    <property type="protein sequence ID" value="QBZ60686.1"/>
    <property type="molecule type" value="Genomic_DNA"/>
</dbReference>
<feature type="region of interest" description="Disordered" evidence="1">
    <location>
        <begin position="53"/>
        <end position="89"/>
    </location>
</feature>
<evidence type="ECO:0000313" key="2">
    <source>
        <dbReference type="EMBL" id="QBZ60686.1"/>
    </source>
</evidence>